<dbReference type="InterPro" id="IPR041657">
    <property type="entry name" value="HTH_17"/>
</dbReference>
<evidence type="ECO:0000256" key="1">
    <source>
        <dbReference type="SAM" id="MobiDB-lite"/>
    </source>
</evidence>
<reference evidence="3" key="1">
    <citation type="submission" date="2016-04" db="EMBL/GenBank/DDBJ databases">
        <authorList>
            <person name="Evans L.H."/>
            <person name="Alamgir A."/>
            <person name="Owens N."/>
            <person name="Weber N.D."/>
            <person name="Virtaneva K."/>
            <person name="Barbian K."/>
            <person name="Babar A."/>
            <person name="Rosenke K."/>
        </authorList>
    </citation>
    <scope>NUCLEOTIDE SEQUENCE</scope>
    <source>
        <strain evidence="3">86</strain>
    </source>
</reference>
<dbReference type="AlphaFoldDB" id="A0A212KLW6"/>
<organism evidence="3">
    <name type="scientific">uncultured Alphaproteobacteria bacterium</name>
    <dbReference type="NCBI Taxonomy" id="91750"/>
    <lineage>
        <taxon>Bacteria</taxon>
        <taxon>Pseudomonadati</taxon>
        <taxon>Pseudomonadota</taxon>
        <taxon>Alphaproteobacteria</taxon>
        <taxon>environmental samples</taxon>
    </lineage>
</organism>
<dbReference type="Pfam" id="PF12728">
    <property type="entry name" value="HTH_17"/>
    <property type="match status" value="1"/>
</dbReference>
<accession>A0A212KLW6</accession>
<gene>
    <name evidence="3" type="ORF">KL86APRO_30148</name>
</gene>
<feature type="compositionally biased region" description="Low complexity" evidence="1">
    <location>
        <begin position="84"/>
        <end position="108"/>
    </location>
</feature>
<evidence type="ECO:0000313" key="3">
    <source>
        <dbReference type="EMBL" id="SBW12657.1"/>
    </source>
</evidence>
<evidence type="ECO:0000259" key="2">
    <source>
        <dbReference type="Pfam" id="PF12728"/>
    </source>
</evidence>
<name>A0A212KLW6_9PROT</name>
<feature type="region of interest" description="Disordered" evidence="1">
    <location>
        <begin position="72"/>
        <end position="134"/>
    </location>
</feature>
<proteinExistence type="predicted"/>
<dbReference type="EMBL" id="FLUO01000003">
    <property type="protein sequence ID" value="SBW12657.1"/>
    <property type="molecule type" value="Genomic_DNA"/>
</dbReference>
<sequence length="134" mass="14023">MSEAALTPAARYLANEPEMIVDARAAALLKCSEKTVKGMLARGELVGARFGRDWLITKDSIADAIMRRLTECRSATPGRGSNGEASADASKSSGSSEARAAAARLALRTAEKLKSSSRSSSRPGTKAAIVRLKG</sequence>
<feature type="domain" description="Helix-turn-helix" evidence="2">
    <location>
        <begin position="25"/>
        <end position="67"/>
    </location>
</feature>
<protein>
    <recommendedName>
        <fullName evidence="2">Helix-turn-helix domain-containing protein</fullName>
    </recommendedName>
</protein>